<keyword evidence="1" id="KW-0805">Transcription regulation</keyword>
<evidence type="ECO:0000259" key="4">
    <source>
        <dbReference type="PROSITE" id="PS50043"/>
    </source>
</evidence>
<dbReference type="PRINTS" id="PR00038">
    <property type="entry name" value="HTHLUXR"/>
</dbReference>
<dbReference type="PANTHER" id="PTHR44688">
    <property type="entry name" value="DNA-BINDING TRANSCRIPTIONAL ACTIVATOR DEVR_DOSR"/>
    <property type="match status" value="1"/>
</dbReference>
<reference evidence="5 6" key="1">
    <citation type="submission" date="2019-02" db="EMBL/GenBank/DDBJ databases">
        <title>Arundinibacter roseus gen. nov., sp. nov., a new member of the family Cytophagaceae.</title>
        <authorList>
            <person name="Szuroczki S."/>
            <person name="Khayer B."/>
            <person name="Sproer C."/>
            <person name="Toumi M."/>
            <person name="Szabo A."/>
            <person name="Felfoldi T."/>
            <person name="Schumann P."/>
            <person name="Toth E."/>
        </authorList>
    </citation>
    <scope>NUCLEOTIDE SEQUENCE [LARGE SCALE GENOMIC DNA]</scope>
    <source>
        <strain evidence="5 6">DMA-k-7a</strain>
    </source>
</reference>
<accession>A0A4R4KCQ0</accession>
<dbReference type="InterPro" id="IPR016032">
    <property type="entry name" value="Sig_transdc_resp-reg_C-effctor"/>
</dbReference>
<proteinExistence type="predicted"/>
<organism evidence="5 6">
    <name type="scientific">Arundinibacter roseus</name>
    <dbReference type="NCBI Taxonomy" id="2070510"/>
    <lineage>
        <taxon>Bacteria</taxon>
        <taxon>Pseudomonadati</taxon>
        <taxon>Bacteroidota</taxon>
        <taxon>Cytophagia</taxon>
        <taxon>Cytophagales</taxon>
        <taxon>Spirosomataceae</taxon>
        <taxon>Arundinibacter</taxon>
    </lineage>
</organism>
<keyword evidence="3" id="KW-0804">Transcription</keyword>
<dbReference type="GO" id="GO:0006355">
    <property type="term" value="P:regulation of DNA-templated transcription"/>
    <property type="evidence" value="ECO:0007669"/>
    <property type="project" value="InterPro"/>
</dbReference>
<protein>
    <submittedName>
        <fullName evidence="5">Response regulator transcription factor</fullName>
    </submittedName>
</protein>
<dbReference type="InterPro" id="IPR036388">
    <property type="entry name" value="WH-like_DNA-bd_sf"/>
</dbReference>
<dbReference type="Pfam" id="PF00196">
    <property type="entry name" value="GerE"/>
    <property type="match status" value="1"/>
</dbReference>
<dbReference type="OrthoDB" id="9797341at2"/>
<gene>
    <name evidence="5" type="ORF">EZE20_14040</name>
</gene>
<name>A0A4R4KCQ0_9BACT</name>
<dbReference type="CDD" id="cd06170">
    <property type="entry name" value="LuxR_C_like"/>
    <property type="match status" value="1"/>
</dbReference>
<evidence type="ECO:0000256" key="3">
    <source>
        <dbReference type="ARBA" id="ARBA00023163"/>
    </source>
</evidence>
<dbReference type="Proteomes" id="UP000295706">
    <property type="component" value="Unassembled WGS sequence"/>
</dbReference>
<sequence length="235" mass="27158">MILPSTTFNYTQLILSTHSRTMVNLSSKNQLIYFCGFPELKAVQFDTSFVETTYSSYQREYLGLEDGLKISIHTNPANLFIFITSIQDLQRIFSDITFLRRFLPHINRILVCSQFVFDDSLTEEISFDGFLPPDATIPDVLACLEKVQKGMRFVHPDFRRVGSQYSQLPDSLTLHEQKVLQLIASGLQNKQIAEKLFISPHTVKNHKTKLMQKLGLPSTLDLYKYAMQHMQTRRQ</sequence>
<dbReference type="GO" id="GO:0003677">
    <property type="term" value="F:DNA binding"/>
    <property type="evidence" value="ECO:0007669"/>
    <property type="project" value="UniProtKB-KW"/>
</dbReference>
<dbReference type="PROSITE" id="PS50043">
    <property type="entry name" value="HTH_LUXR_2"/>
    <property type="match status" value="1"/>
</dbReference>
<dbReference type="SUPFAM" id="SSF46894">
    <property type="entry name" value="C-terminal effector domain of the bipartite response regulators"/>
    <property type="match status" value="1"/>
</dbReference>
<dbReference type="InterPro" id="IPR000792">
    <property type="entry name" value="Tscrpt_reg_LuxR_C"/>
</dbReference>
<evidence type="ECO:0000256" key="1">
    <source>
        <dbReference type="ARBA" id="ARBA00023015"/>
    </source>
</evidence>
<feature type="domain" description="HTH luxR-type" evidence="4">
    <location>
        <begin position="165"/>
        <end position="230"/>
    </location>
</feature>
<keyword evidence="2" id="KW-0238">DNA-binding</keyword>
<dbReference type="PANTHER" id="PTHR44688:SF16">
    <property type="entry name" value="DNA-BINDING TRANSCRIPTIONAL ACTIVATOR DEVR_DOSR"/>
    <property type="match status" value="1"/>
</dbReference>
<dbReference type="Gene3D" id="1.10.10.10">
    <property type="entry name" value="Winged helix-like DNA-binding domain superfamily/Winged helix DNA-binding domain"/>
    <property type="match status" value="1"/>
</dbReference>
<dbReference type="EMBL" id="SMJU01000008">
    <property type="protein sequence ID" value="TDB64059.1"/>
    <property type="molecule type" value="Genomic_DNA"/>
</dbReference>
<evidence type="ECO:0000256" key="2">
    <source>
        <dbReference type="ARBA" id="ARBA00023125"/>
    </source>
</evidence>
<keyword evidence="6" id="KW-1185">Reference proteome</keyword>
<comment type="caution">
    <text evidence="5">The sequence shown here is derived from an EMBL/GenBank/DDBJ whole genome shotgun (WGS) entry which is preliminary data.</text>
</comment>
<dbReference type="AlphaFoldDB" id="A0A4R4KCQ0"/>
<evidence type="ECO:0000313" key="5">
    <source>
        <dbReference type="EMBL" id="TDB64059.1"/>
    </source>
</evidence>
<dbReference type="SMART" id="SM00421">
    <property type="entry name" value="HTH_LUXR"/>
    <property type="match status" value="1"/>
</dbReference>
<evidence type="ECO:0000313" key="6">
    <source>
        <dbReference type="Proteomes" id="UP000295706"/>
    </source>
</evidence>